<evidence type="ECO:0000313" key="1">
    <source>
        <dbReference type="EMBL" id="KAJ4442557.1"/>
    </source>
</evidence>
<proteinExistence type="predicted"/>
<accession>A0ABQ8T7R7</accession>
<dbReference type="Proteomes" id="UP001148838">
    <property type="component" value="Unassembled WGS sequence"/>
</dbReference>
<evidence type="ECO:0000313" key="2">
    <source>
        <dbReference type="Proteomes" id="UP001148838"/>
    </source>
</evidence>
<gene>
    <name evidence="1" type="ORF">ANN_04144</name>
</gene>
<keyword evidence="2" id="KW-1185">Reference proteome</keyword>
<name>A0ABQ8T7R7_PERAM</name>
<sequence>MKALGGMEVEPHAFHDLGTRMRWLVGTTLWPPITPGKTRYQNKKRHVTETRALVMMIITLTVVLLEQGQWSPAARSLGATVPAFVTQHHDSSHYARGSTRLGRVIAVAVLLTIRNERANVLAKQAAASDLEKCPMSYVKKRLKERVINEWNDYWVRSTKGALTRELYFPTIYDTVNSKLMQPNFVLTQFLSGHGKFGSYFERFNVETESVNICACDDSLQRVKHLLFECHKFELQRLELVCRLDRDWINLAQDRDRLRVYVRDPGISKAICLGSEQAKVWGLPEQSSDPEISASGVHAHCGENLLVCHRALTTSVVFANITHNPARTYFLITSEPTFFPAETDTEAQERPFEDSTNRTTLGNRLLSVGIQASSYIYLNVLHECSPEKCQFILAIWTEVKRYIDMSYLYVMIKEKRSQHVLEVSSLGVQTQLNTALHIPEDGSQNVRRQPGSRSGCCPINSARVFFHHVHTHFERLNRKNSGVVKSGDLGGLSPFEMILSGKDDSFSSILAAEA</sequence>
<evidence type="ECO:0008006" key="3">
    <source>
        <dbReference type="Google" id="ProtNLM"/>
    </source>
</evidence>
<comment type="caution">
    <text evidence="1">The sequence shown here is derived from an EMBL/GenBank/DDBJ whole genome shotgun (WGS) entry which is preliminary data.</text>
</comment>
<dbReference type="EMBL" id="JAJSOF020000013">
    <property type="protein sequence ID" value="KAJ4442557.1"/>
    <property type="molecule type" value="Genomic_DNA"/>
</dbReference>
<organism evidence="1 2">
    <name type="scientific">Periplaneta americana</name>
    <name type="common">American cockroach</name>
    <name type="synonym">Blatta americana</name>
    <dbReference type="NCBI Taxonomy" id="6978"/>
    <lineage>
        <taxon>Eukaryota</taxon>
        <taxon>Metazoa</taxon>
        <taxon>Ecdysozoa</taxon>
        <taxon>Arthropoda</taxon>
        <taxon>Hexapoda</taxon>
        <taxon>Insecta</taxon>
        <taxon>Pterygota</taxon>
        <taxon>Neoptera</taxon>
        <taxon>Polyneoptera</taxon>
        <taxon>Dictyoptera</taxon>
        <taxon>Blattodea</taxon>
        <taxon>Blattoidea</taxon>
        <taxon>Blattidae</taxon>
        <taxon>Blattinae</taxon>
        <taxon>Periplaneta</taxon>
    </lineage>
</organism>
<reference evidence="1 2" key="1">
    <citation type="journal article" date="2022" name="Allergy">
        <title>Genome assembly and annotation of Periplaneta americana reveal a comprehensive cockroach allergen profile.</title>
        <authorList>
            <person name="Wang L."/>
            <person name="Xiong Q."/>
            <person name="Saelim N."/>
            <person name="Wang L."/>
            <person name="Nong W."/>
            <person name="Wan A.T."/>
            <person name="Shi M."/>
            <person name="Liu X."/>
            <person name="Cao Q."/>
            <person name="Hui J.H.L."/>
            <person name="Sookrung N."/>
            <person name="Leung T.F."/>
            <person name="Tungtrongchitr A."/>
            <person name="Tsui S.K.W."/>
        </authorList>
    </citation>
    <scope>NUCLEOTIDE SEQUENCE [LARGE SCALE GENOMIC DNA]</scope>
    <source>
        <strain evidence="1">PWHHKU_190912</strain>
    </source>
</reference>
<protein>
    <recommendedName>
        <fullName evidence="3">Reverse transcriptase</fullName>
    </recommendedName>
</protein>